<organism evidence="3 4">
    <name type="scientific">Digitaria exilis</name>
    <dbReference type="NCBI Taxonomy" id="1010633"/>
    <lineage>
        <taxon>Eukaryota</taxon>
        <taxon>Viridiplantae</taxon>
        <taxon>Streptophyta</taxon>
        <taxon>Embryophyta</taxon>
        <taxon>Tracheophyta</taxon>
        <taxon>Spermatophyta</taxon>
        <taxon>Magnoliopsida</taxon>
        <taxon>Liliopsida</taxon>
        <taxon>Poales</taxon>
        <taxon>Poaceae</taxon>
        <taxon>PACMAD clade</taxon>
        <taxon>Panicoideae</taxon>
        <taxon>Panicodae</taxon>
        <taxon>Paniceae</taxon>
        <taxon>Anthephorinae</taxon>
        <taxon>Digitaria</taxon>
    </lineage>
</organism>
<comment type="caution">
    <text evidence="3">The sequence shown here is derived from an EMBL/GenBank/DDBJ whole genome shotgun (WGS) entry which is preliminary data.</text>
</comment>
<dbReference type="OrthoDB" id="10267251at2759"/>
<feature type="compositionally biased region" description="Low complexity" evidence="1">
    <location>
        <begin position="1"/>
        <end position="11"/>
    </location>
</feature>
<evidence type="ECO:0000256" key="1">
    <source>
        <dbReference type="SAM" id="MobiDB-lite"/>
    </source>
</evidence>
<sequence>MAAATADANATVPSPPPLPPSPASQRAAAVALVQSRRELAATAVTVVIYLILAMAWLLFVRRVGHDVCGDGCPVFDATDAVLIGTTVSLVVLGVVAAACTIFLACCMNADKQAPDPNVVAAADQSVLRVLILGMLAFLGIILLTLAGFLLEASSPGKGSITETSASVIIDAAVVSLVLLNCFVLLPAMTLFAWNRMLVIWQRL</sequence>
<keyword evidence="2" id="KW-0812">Transmembrane</keyword>
<keyword evidence="2" id="KW-1133">Transmembrane helix</keyword>
<dbReference type="EMBL" id="JACEFO010001795">
    <property type="protein sequence ID" value="KAF8702045.1"/>
    <property type="molecule type" value="Genomic_DNA"/>
</dbReference>
<protein>
    <submittedName>
        <fullName evidence="3">Uncharacterized protein</fullName>
    </submittedName>
</protein>
<evidence type="ECO:0000256" key="2">
    <source>
        <dbReference type="SAM" id="Phobius"/>
    </source>
</evidence>
<proteinExistence type="predicted"/>
<feature type="transmembrane region" description="Helical" evidence="2">
    <location>
        <begin position="39"/>
        <end position="60"/>
    </location>
</feature>
<gene>
    <name evidence="3" type="ORF">HU200_033389</name>
</gene>
<keyword evidence="2" id="KW-0472">Membrane</keyword>
<dbReference type="AlphaFoldDB" id="A0A835ENA5"/>
<name>A0A835ENA5_9POAL</name>
<evidence type="ECO:0000313" key="4">
    <source>
        <dbReference type="Proteomes" id="UP000636709"/>
    </source>
</evidence>
<keyword evidence="4" id="KW-1185">Reference proteome</keyword>
<feature type="transmembrane region" description="Helical" evidence="2">
    <location>
        <begin position="80"/>
        <end position="105"/>
    </location>
</feature>
<accession>A0A835ENA5</accession>
<feature type="transmembrane region" description="Helical" evidence="2">
    <location>
        <begin position="168"/>
        <end position="193"/>
    </location>
</feature>
<feature type="compositionally biased region" description="Pro residues" evidence="1">
    <location>
        <begin position="13"/>
        <end position="22"/>
    </location>
</feature>
<feature type="transmembrane region" description="Helical" evidence="2">
    <location>
        <begin position="126"/>
        <end position="148"/>
    </location>
</feature>
<feature type="region of interest" description="Disordered" evidence="1">
    <location>
        <begin position="1"/>
        <end position="23"/>
    </location>
</feature>
<reference evidence="3" key="1">
    <citation type="submission" date="2020-07" db="EMBL/GenBank/DDBJ databases">
        <title>Genome sequence and genetic diversity analysis of an under-domesticated orphan crop, white fonio (Digitaria exilis).</title>
        <authorList>
            <person name="Bennetzen J.L."/>
            <person name="Chen S."/>
            <person name="Ma X."/>
            <person name="Wang X."/>
            <person name="Yssel A.E.J."/>
            <person name="Chaluvadi S.R."/>
            <person name="Johnson M."/>
            <person name="Gangashetty P."/>
            <person name="Hamidou F."/>
            <person name="Sanogo M.D."/>
            <person name="Zwaenepoel A."/>
            <person name="Wallace J."/>
            <person name="Van De Peer Y."/>
            <person name="Van Deynze A."/>
        </authorList>
    </citation>
    <scope>NUCLEOTIDE SEQUENCE</scope>
    <source>
        <tissue evidence="3">Leaves</tissue>
    </source>
</reference>
<evidence type="ECO:0000313" key="3">
    <source>
        <dbReference type="EMBL" id="KAF8702045.1"/>
    </source>
</evidence>
<dbReference type="Proteomes" id="UP000636709">
    <property type="component" value="Unassembled WGS sequence"/>
</dbReference>